<comment type="similarity">
    <text evidence="2">Belongs to the class-A beta-lactamase family.</text>
</comment>
<gene>
    <name evidence="5" type="primary">bla</name>
    <name evidence="5" type="ORF">GCM10011380_10980</name>
</gene>
<keyword evidence="6" id="KW-1185">Reference proteome</keyword>
<comment type="caution">
    <text evidence="5">The sequence shown here is derived from an EMBL/GenBank/DDBJ whole genome shotgun (WGS) entry which is preliminary data.</text>
</comment>
<dbReference type="GO" id="GO:0046677">
    <property type="term" value="P:response to antibiotic"/>
    <property type="evidence" value="ECO:0007669"/>
    <property type="project" value="InterPro"/>
</dbReference>
<proteinExistence type="inferred from homology"/>
<evidence type="ECO:0000313" key="6">
    <source>
        <dbReference type="Proteomes" id="UP000623067"/>
    </source>
</evidence>
<evidence type="ECO:0000313" key="5">
    <source>
        <dbReference type="EMBL" id="GGB23103.1"/>
    </source>
</evidence>
<organism evidence="5 6">
    <name type="scientific">Sphingomonas metalli</name>
    <dbReference type="NCBI Taxonomy" id="1779358"/>
    <lineage>
        <taxon>Bacteria</taxon>
        <taxon>Pseudomonadati</taxon>
        <taxon>Pseudomonadota</taxon>
        <taxon>Alphaproteobacteria</taxon>
        <taxon>Sphingomonadales</taxon>
        <taxon>Sphingomonadaceae</taxon>
        <taxon>Sphingomonas</taxon>
    </lineage>
</organism>
<reference evidence="5" key="2">
    <citation type="submission" date="2020-09" db="EMBL/GenBank/DDBJ databases">
        <authorList>
            <person name="Sun Q."/>
            <person name="Zhou Y."/>
        </authorList>
    </citation>
    <scope>NUCLEOTIDE SEQUENCE</scope>
    <source>
        <strain evidence="5">CGMCC 1.15330</strain>
    </source>
</reference>
<feature type="domain" description="Beta-lactamase class A catalytic" evidence="4">
    <location>
        <begin position="45"/>
        <end position="266"/>
    </location>
</feature>
<reference evidence="5" key="1">
    <citation type="journal article" date="2014" name="Int. J. Syst. Evol. Microbiol.">
        <title>Complete genome sequence of Corynebacterium casei LMG S-19264T (=DSM 44701T), isolated from a smear-ripened cheese.</title>
        <authorList>
            <consortium name="US DOE Joint Genome Institute (JGI-PGF)"/>
            <person name="Walter F."/>
            <person name="Albersmeier A."/>
            <person name="Kalinowski J."/>
            <person name="Ruckert C."/>
        </authorList>
    </citation>
    <scope>NUCLEOTIDE SEQUENCE</scope>
    <source>
        <strain evidence="5">CGMCC 1.15330</strain>
    </source>
</reference>
<dbReference type="PRINTS" id="PR00118">
    <property type="entry name" value="BLACTAMASEA"/>
</dbReference>
<sequence>MNRRYFLCGAGLGLIGARAAATPSYDREAVAALRGVESAVGGRLGVLIRDTATGRSIGWRPRERFCHCSTFKLSLAAMALRESDARRLDLAERLAIAPADILEPSPVVASHMAAGRMSILALARASQVASDNAAANILMRRLGGPAALTRFWRGIGDGTSRIDGYEPDINVIPPGTGENSTTPEAMARSLERMVLGDVLAPSSRKLLRDWMAETVSGARRLRAALPPGWSGLDKTGTGMRPGVGNKTNDLAVLLPPDGRGPLVIAAYLETPFAAQVRPRDEAALKAVGDIALTWSRRRKLSPSALGLTR</sequence>
<dbReference type="EMBL" id="BMIH01000001">
    <property type="protein sequence ID" value="GGB23103.1"/>
    <property type="molecule type" value="Genomic_DNA"/>
</dbReference>
<protein>
    <recommendedName>
        <fullName evidence="3">beta-lactamase</fullName>
        <ecNumber evidence="3">3.5.2.6</ecNumber>
    </recommendedName>
</protein>
<evidence type="ECO:0000256" key="3">
    <source>
        <dbReference type="ARBA" id="ARBA00012865"/>
    </source>
</evidence>
<dbReference type="NCBIfam" id="NF033103">
    <property type="entry name" value="bla_class_A"/>
    <property type="match status" value="1"/>
</dbReference>
<name>A0A916T144_9SPHN</name>
<accession>A0A916T144</accession>
<dbReference type="InterPro" id="IPR000871">
    <property type="entry name" value="Beta-lactam_class-A"/>
</dbReference>
<dbReference type="InterPro" id="IPR012338">
    <property type="entry name" value="Beta-lactam/transpept-like"/>
</dbReference>
<dbReference type="PANTHER" id="PTHR35333:SF3">
    <property type="entry name" value="BETA-LACTAMASE-TYPE TRANSPEPTIDASE FOLD CONTAINING PROTEIN"/>
    <property type="match status" value="1"/>
</dbReference>
<evidence type="ECO:0000256" key="1">
    <source>
        <dbReference type="ARBA" id="ARBA00001526"/>
    </source>
</evidence>
<dbReference type="Proteomes" id="UP000623067">
    <property type="component" value="Unassembled WGS sequence"/>
</dbReference>
<dbReference type="GO" id="GO:0008800">
    <property type="term" value="F:beta-lactamase activity"/>
    <property type="evidence" value="ECO:0007669"/>
    <property type="project" value="UniProtKB-EC"/>
</dbReference>
<comment type="catalytic activity">
    <reaction evidence="1">
        <text>a beta-lactam + H2O = a substituted beta-amino acid</text>
        <dbReference type="Rhea" id="RHEA:20401"/>
        <dbReference type="ChEBI" id="CHEBI:15377"/>
        <dbReference type="ChEBI" id="CHEBI:35627"/>
        <dbReference type="ChEBI" id="CHEBI:140347"/>
        <dbReference type="EC" id="3.5.2.6"/>
    </reaction>
</comment>
<dbReference type="Pfam" id="PF13354">
    <property type="entry name" value="Beta-lactamase2"/>
    <property type="match status" value="1"/>
</dbReference>
<evidence type="ECO:0000256" key="2">
    <source>
        <dbReference type="ARBA" id="ARBA00009009"/>
    </source>
</evidence>
<dbReference type="EC" id="3.5.2.6" evidence="3"/>
<dbReference type="SUPFAM" id="SSF56601">
    <property type="entry name" value="beta-lactamase/transpeptidase-like"/>
    <property type="match status" value="1"/>
</dbReference>
<dbReference type="Gene3D" id="3.40.710.10">
    <property type="entry name" value="DD-peptidase/beta-lactamase superfamily"/>
    <property type="match status" value="1"/>
</dbReference>
<evidence type="ECO:0000259" key="4">
    <source>
        <dbReference type="Pfam" id="PF13354"/>
    </source>
</evidence>
<dbReference type="PANTHER" id="PTHR35333">
    <property type="entry name" value="BETA-LACTAMASE"/>
    <property type="match status" value="1"/>
</dbReference>
<dbReference type="GO" id="GO:0030655">
    <property type="term" value="P:beta-lactam antibiotic catabolic process"/>
    <property type="evidence" value="ECO:0007669"/>
    <property type="project" value="InterPro"/>
</dbReference>
<dbReference type="AlphaFoldDB" id="A0A916T144"/>
<dbReference type="InterPro" id="IPR045155">
    <property type="entry name" value="Beta-lactam_cat"/>
</dbReference>